<dbReference type="GO" id="GO:0007034">
    <property type="term" value="P:vacuolar transport"/>
    <property type="evidence" value="ECO:0007669"/>
    <property type="project" value="UniProtKB-ARBA"/>
</dbReference>
<dbReference type="GO" id="GO:0035091">
    <property type="term" value="F:phosphatidylinositol binding"/>
    <property type="evidence" value="ECO:0007669"/>
    <property type="project" value="InterPro"/>
</dbReference>
<dbReference type="InterPro" id="IPR008942">
    <property type="entry name" value="ENTH_VHS"/>
</dbReference>
<dbReference type="GO" id="GO:0043130">
    <property type="term" value="F:ubiquitin binding"/>
    <property type="evidence" value="ECO:0007669"/>
    <property type="project" value="InterPro"/>
</dbReference>
<dbReference type="AlphaFoldDB" id="A0A0C3C457"/>
<dbReference type="PANTHER" id="PTHR47789">
    <property type="entry name" value="LAS SEVENTEEN-BINDING PROTEIN 5"/>
    <property type="match status" value="1"/>
</dbReference>
<organism evidence="3 4">
    <name type="scientific">Hebeloma cylindrosporum</name>
    <dbReference type="NCBI Taxonomy" id="76867"/>
    <lineage>
        <taxon>Eukaryota</taxon>
        <taxon>Fungi</taxon>
        <taxon>Dikarya</taxon>
        <taxon>Basidiomycota</taxon>
        <taxon>Agaricomycotina</taxon>
        <taxon>Agaricomycetes</taxon>
        <taxon>Agaricomycetidae</taxon>
        <taxon>Agaricales</taxon>
        <taxon>Agaricineae</taxon>
        <taxon>Hymenogastraceae</taxon>
        <taxon>Hebeloma</taxon>
    </lineage>
</organism>
<dbReference type="PANTHER" id="PTHR47789:SF2">
    <property type="entry name" value="VHS DOMAIN-CONTAINING PROTEIN"/>
    <property type="match status" value="1"/>
</dbReference>
<reference evidence="4" key="2">
    <citation type="submission" date="2015-01" db="EMBL/GenBank/DDBJ databases">
        <title>Evolutionary Origins and Diversification of the Mycorrhizal Mutualists.</title>
        <authorList>
            <consortium name="DOE Joint Genome Institute"/>
            <consortium name="Mycorrhizal Genomics Consortium"/>
            <person name="Kohler A."/>
            <person name="Kuo A."/>
            <person name="Nagy L.G."/>
            <person name="Floudas D."/>
            <person name="Copeland A."/>
            <person name="Barry K.W."/>
            <person name="Cichocki N."/>
            <person name="Veneault-Fourrey C."/>
            <person name="LaButti K."/>
            <person name="Lindquist E.A."/>
            <person name="Lipzen A."/>
            <person name="Lundell T."/>
            <person name="Morin E."/>
            <person name="Murat C."/>
            <person name="Riley R."/>
            <person name="Ohm R."/>
            <person name="Sun H."/>
            <person name="Tunlid A."/>
            <person name="Henrissat B."/>
            <person name="Grigoriev I.V."/>
            <person name="Hibbett D.S."/>
            <person name="Martin F."/>
        </authorList>
    </citation>
    <scope>NUCLEOTIDE SEQUENCE [LARGE SCALE GENOMIC DNA]</scope>
    <source>
        <strain evidence="4">h7</strain>
    </source>
</reference>
<dbReference type="OrthoDB" id="10255964at2759"/>
<name>A0A0C3C457_HEBCY</name>
<dbReference type="InterPro" id="IPR002014">
    <property type="entry name" value="VHS_dom"/>
</dbReference>
<dbReference type="PROSITE" id="PS50179">
    <property type="entry name" value="VHS"/>
    <property type="match status" value="1"/>
</dbReference>
<accession>A0A0C3C457</accession>
<feature type="region of interest" description="Disordered" evidence="1">
    <location>
        <begin position="1"/>
        <end position="30"/>
    </location>
</feature>
<feature type="region of interest" description="Disordered" evidence="1">
    <location>
        <begin position="230"/>
        <end position="276"/>
    </location>
</feature>
<dbReference type="EMBL" id="KN831791">
    <property type="protein sequence ID" value="KIM38386.1"/>
    <property type="molecule type" value="Genomic_DNA"/>
</dbReference>
<evidence type="ECO:0000313" key="4">
    <source>
        <dbReference type="Proteomes" id="UP000053424"/>
    </source>
</evidence>
<dbReference type="GO" id="GO:0051666">
    <property type="term" value="P:actin cortical patch localization"/>
    <property type="evidence" value="ECO:0007669"/>
    <property type="project" value="TreeGrafter"/>
</dbReference>
<gene>
    <name evidence="3" type="ORF">M413DRAFT_245421</name>
</gene>
<dbReference type="STRING" id="686832.A0A0C3C457"/>
<dbReference type="GO" id="GO:0007015">
    <property type="term" value="P:actin filament organization"/>
    <property type="evidence" value="ECO:0007669"/>
    <property type="project" value="InterPro"/>
</dbReference>
<feature type="compositionally biased region" description="Basic and acidic residues" evidence="1">
    <location>
        <begin position="8"/>
        <end position="30"/>
    </location>
</feature>
<evidence type="ECO:0000256" key="1">
    <source>
        <dbReference type="SAM" id="MobiDB-lite"/>
    </source>
</evidence>
<dbReference type="InterPro" id="IPR045007">
    <property type="entry name" value="LSB5"/>
</dbReference>
<proteinExistence type="predicted"/>
<dbReference type="GO" id="GO:0006897">
    <property type="term" value="P:endocytosis"/>
    <property type="evidence" value="ECO:0007669"/>
    <property type="project" value="InterPro"/>
</dbReference>
<sequence>MKRKGIERRRAEERESKHNGDTLKNLPGDRGREGDIRRMIGYLVALSSTDWSLLLQVCDRASASEASAKEAAQALKWEFKYGEAPGQLVAGRLWAIMLRNSSELFITQCRSPKFLDAIEGLLSSSRTSPVVRERLLDVVSAAAYASRREIERKGFKALWKRVRPFDKPEEGVPFEVDDPMFNFPISGQLGDIKEHPSSGDIATNVMNHARTPTDLIPLELLDRKELPALPIPDWDDLKEDEPSPPSPSETSETESPTSDETESEWVHPPSQGAAHGTAPWILASRKLQVPKKSLDAEFMLHMTGLRRQIGASLRSGRSTLQTEQMSLILGSCVSLDSTAFSESFSVESLPLMEVEFPPTPVFTDEIPRGLINSNSTPRQLPTPPGLVRRGYWNRRGDHLTPDGCIVYPPLGMQYPEELKMYPFEDEGYQSHSGLFISYVRRPELPQSLAKHGKPPERPYESFVNYV</sequence>
<protein>
    <recommendedName>
        <fullName evidence="2">VHS domain-containing protein</fullName>
    </recommendedName>
</protein>
<dbReference type="SUPFAM" id="SSF48464">
    <property type="entry name" value="ENTH/VHS domain"/>
    <property type="match status" value="1"/>
</dbReference>
<feature type="domain" description="VHS" evidence="2">
    <location>
        <begin position="46"/>
        <end position="163"/>
    </location>
</feature>
<dbReference type="Proteomes" id="UP000053424">
    <property type="component" value="Unassembled WGS sequence"/>
</dbReference>
<dbReference type="GO" id="GO:0030479">
    <property type="term" value="C:actin cortical patch"/>
    <property type="evidence" value="ECO:0007669"/>
    <property type="project" value="TreeGrafter"/>
</dbReference>
<evidence type="ECO:0000259" key="2">
    <source>
        <dbReference type="PROSITE" id="PS50179"/>
    </source>
</evidence>
<dbReference type="Gene3D" id="1.25.40.90">
    <property type="match status" value="1"/>
</dbReference>
<dbReference type="Pfam" id="PF00790">
    <property type="entry name" value="VHS"/>
    <property type="match status" value="1"/>
</dbReference>
<keyword evidence="4" id="KW-1185">Reference proteome</keyword>
<evidence type="ECO:0000313" key="3">
    <source>
        <dbReference type="EMBL" id="KIM38386.1"/>
    </source>
</evidence>
<reference evidence="3 4" key="1">
    <citation type="submission" date="2014-04" db="EMBL/GenBank/DDBJ databases">
        <authorList>
            <consortium name="DOE Joint Genome Institute"/>
            <person name="Kuo A."/>
            <person name="Gay G."/>
            <person name="Dore J."/>
            <person name="Kohler A."/>
            <person name="Nagy L.G."/>
            <person name="Floudas D."/>
            <person name="Copeland A."/>
            <person name="Barry K.W."/>
            <person name="Cichocki N."/>
            <person name="Veneault-Fourrey C."/>
            <person name="LaButti K."/>
            <person name="Lindquist E.A."/>
            <person name="Lipzen A."/>
            <person name="Lundell T."/>
            <person name="Morin E."/>
            <person name="Murat C."/>
            <person name="Sun H."/>
            <person name="Tunlid A."/>
            <person name="Henrissat B."/>
            <person name="Grigoriev I.V."/>
            <person name="Hibbett D.S."/>
            <person name="Martin F."/>
            <person name="Nordberg H.P."/>
            <person name="Cantor M.N."/>
            <person name="Hua S.X."/>
        </authorList>
    </citation>
    <scope>NUCLEOTIDE SEQUENCE [LARGE SCALE GENOMIC DNA]</scope>
    <source>
        <strain evidence="4">h7</strain>
    </source>
</reference>
<dbReference type="HOGENOM" id="CLU_586664_0_0_1"/>